<sequence>MLSTPRHHHPIHGRVWTNMTSTRPSPSEAHFKDARPPQTTRFGRRRSSCRSSVRRSSDKLKDEHARTNSQPSGLPVKLSYRVNMHSPPMCLTRWVSIRDKSSRPGASNGNLRCSRAFGQVWEFVLGSVQSWDLGGEDGVGLGFKRLYKELCIYSLRGDRMGGTSGRVGRGEAGSQGSLVSDAT</sequence>
<feature type="compositionally biased region" description="Polar residues" evidence="1">
    <location>
        <begin position="174"/>
        <end position="183"/>
    </location>
</feature>
<feature type="region of interest" description="Disordered" evidence="1">
    <location>
        <begin position="1"/>
        <end position="75"/>
    </location>
</feature>
<dbReference type="EMBL" id="QPFP01000057">
    <property type="protein sequence ID" value="TEB25357.1"/>
    <property type="molecule type" value="Genomic_DNA"/>
</dbReference>
<dbReference type="AlphaFoldDB" id="A0A4Y7SU21"/>
<name>A0A4Y7SU21_COPMI</name>
<proteinExistence type="predicted"/>
<organism evidence="2 3">
    <name type="scientific">Coprinellus micaceus</name>
    <name type="common">Glistening ink-cap mushroom</name>
    <name type="synonym">Coprinus micaceus</name>
    <dbReference type="NCBI Taxonomy" id="71717"/>
    <lineage>
        <taxon>Eukaryota</taxon>
        <taxon>Fungi</taxon>
        <taxon>Dikarya</taxon>
        <taxon>Basidiomycota</taxon>
        <taxon>Agaricomycotina</taxon>
        <taxon>Agaricomycetes</taxon>
        <taxon>Agaricomycetidae</taxon>
        <taxon>Agaricales</taxon>
        <taxon>Agaricineae</taxon>
        <taxon>Psathyrellaceae</taxon>
        <taxon>Coprinellus</taxon>
    </lineage>
</organism>
<feature type="compositionally biased region" description="Basic residues" evidence="1">
    <location>
        <begin position="1"/>
        <end position="12"/>
    </location>
</feature>
<reference evidence="2 3" key="1">
    <citation type="journal article" date="2019" name="Nat. Ecol. Evol.">
        <title>Megaphylogeny resolves global patterns of mushroom evolution.</title>
        <authorList>
            <person name="Varga T."/>
            <person name="Krizsan K."/>
            <person name="Foldi C."/>
            <person name="Dima B."/>
            <person name="Sanchez-Garcia M."/>
            <person name="Sanchez-Ramirez S."/>
            <person name="Szollosi G.J."/>
            <person name="Szarkandi J.G."/>
            <person name="Papp V."/>
            <person name="Albert L."/>
            <person name="Andreopoulos W."/>
            <person name="Angelini C."/>
            <person name="Antonin V."/>
            <person name="Barry K.W."/>
            <person name="Bougher N.L."/>
            <person name="Buchanan P."/>
            <person name="Buyck B."/>
            <person name="Bense V."/>
            <person name="Catcheside P."/>
            <person name="Chovatia M."/>
            <person name="Cooper J."/>
            <person name="Damon W."/>
            <person name="Desjardin D."/>
            <person name="Finy P."/>
            <person name="Geml J."/>
            <person name="Haridas S."/>
            <person name="Hughes K."/>
            <person name="Justo A."/>
            <person name="Karasinski D."/>
            <person name="Kautmanova I."/>
            <person name="Kiss B."/>
            <person name="Kocsube S."/>
            <person name="Kotiranta H."/>
            <person name="LaButti K.M."/>
            <person name="Lechner B.E."/>
            <person name="Liimatainen K."/>
            <person name="Lipzen A."/>
            <person name="Lukacs Z."/>
            <person name="Mihaltcheva S."/>
            <person name="Morgado L.N."/>
            <person name="Niskanen T."/>
            <person name="Noordeloos M.E."/>
            <person name="Ohm R.A."/>
            <person name="Ortiz-Santana B."/>
            <person name="Ovrebo C."/>
            <person name="Racz N."/>
            <person name="Riley R."/>
            <person name="Savchenko A."/>
            <person name="Shiryaev A."/>
            <person name="Soop K."/>
            <person name="Spirin V."/>
            <person name="Szebenyi C."/>
            <person name="Tomsovsky M."/>
            <person name="Tulloss R.E."/>
            <person name="Uehling J."/>
            <person name="Grigoriev I.V."/>
            <person name="Vagvolgyi C."/>
            <person name="Papp T."/>
            <person name="Martin F.M."/>
            <person name="Miettinen O."/>
            <person name="Hibbett D.S."/>
            <person name="Nagy L.G."/>
        </authorList>
    </citation>
    <scope>NUCLEOTIDE SEQUENCE [LARGE SCALE GENOMIC DNA]</scope>
    <source>
        <strain evidence="2 3">FP101781</strain>
    </source>
</reference>
<feature type="compositionally biased region" description="Gly residues" evidence="1">
    <location>
        <begin position="163"/>
        <end position="173"/>
    </location>
</feature>
<gene>
    <name evidence="2" type="ORF">FA13DRAFT_1165830</name>
</gene>
<protein>
    <submittedName>
        <fullName evidence="2">Uncharacterized protein</fullName>
    </submittedName>
</protein>
<feature type="region of interest" description="Disordered" evidence="1">
    <location>
        <begin position="163"/>
        <end position="183"/>
    </location>
</feature>
<dbReference type="Proteomes" id="UP000298030">
    <property type="component" value="Unassembled WGS sequence"/>
</dbReference>
<feature type="compositionally biased region" description="Basic and acidic residues" evidence="1">
    <location>
        <begin position="55"/>
        <end position="66"/>
    </location>
</feature>
<comment type="caution">
    <text evidence="2">The sequence shown here is derived from an EMBL/GenBank/DDBJ whole genome shotgun (WGS) entry which is preliminary data.</text>
</comment>
<evidence type="ECO:0000313" key="2">
    <source>
        <dbReference type="EMBL" id="TEB25357.1"/>
    </source>
</evidence>
<accession>A0A4Y7SU21</accession>
<evidence type="ECO:0000256" key="1">
    <source>
        <dbReference type="SAM" id="MobiDB-lite"/>
    </source>
</evidence>
<keyword evidence="3" id="KW-1185">Reference proteome</keyword>
<evidence type="ECO:0000313" key="3">
    <source>
        <dbReference type="Proteomes" id="UP000298030"/>
    </source>
</evidence>